<dbReference type="OrthoDB" id="5815780at2759"/>
<name>A0A2G5UUX9_9PELO</name>
<feature type="transmembrane region" description="Helical" evidence="1">
    <location>
        <begin position="179"/>
        <end position="196"/>
    </location>
</feature>
<evidence type="ECO:0000256" key="1">
    <source>
        <dbReference type="SAM" id="Phobius"/>
    </source>
</evidence>
<feature type="transmembrane region" description="Helical" evidence="1">
    <location>
        <begin position="45"/>
        <end position="66"/>
    </location>
</feature>
<comment type="caution">
    <text evidence="2">The sequence shown here is derived from an EMBL/GenBank/DDBJ whole genome shotgun (WGS) entry which is preliminary data.</text>
</comment>
<sequence>MSLELPFSLSCLSLAIVGIYLNACFLRSSHRSTVFPRFCCKQIRFLSAMQIVLAASNIVAIGSMLFFRTNRTKKSESFFSTTLSATRAVPQLTVLWTTLERVMFKMGPCLRDNPKFRHTAFYRIFQIFFSTIAEIVIRTAFMNTEEQMEISANNSLIEMSNSEDLFIKSTLISNVYFDYYHGIIFIPCLAIAVMMFNSARASHARAGLLGGMRNDSKIQNLSGQMKFFKRSYIPLYFTCLSDFLLQLIIKRGLDLEDSIIDFLYINARCYLPIAYPLALIALNKNLRADYIANIILCRKARNLHKESKVKVIATKESQESIIANLKMIGILSDVDTSQGGPSAAGLAMMGMGPGIGRPTSSIGGIQRVSISKDPTSITSVTSMANTSVTSMGGPSNMMMFHTRPKSSVPSMGSVG</sequence>
<evidence type="ECO:0000313" key="3">
    <source>
        <dbReference type="Proteomes" id="UP000230233"/>
    </source>
</evidence>
<protein>
    <submittedName>
        <fullName evidence="2">Uncharacterized protein</fullName>
    </submittedName>
</protein>
<feature type="transmembrane region" description="Helical" evidence="1">
    <location>
        <begin position="78"/>
        <end position="99"/>
    </location>
</feature>
<keyword evidence="1" id="KW-0472">Membrane</keyword>
<dbReference type="STRING" id="1611254.A0A2G5UUX9"/>
<accession>A0A2G5UUX9</accession>
<feature type="transmembrane region" description="Helical" evidence="1">
    <location>
        <begin position="232"/>
        <end position="250"/>
    </location>
</feature>
<keyword evidence="1" id="KW-0812">Transmembrane</keyword>
<feature type="transmembrane region" description="Helical" evidence="1">
    <location>
        <begin position="262"/>
        <end position="282"/>
    </location>
</feature>
<keyword evidence="1" id="KW-1133">Transmembrane helix</keyword>
<dbReference type="Proteomes" id="UP000230233">
    <property type="component" value="Chromosome II"/>
</dbReference>
<feature type="transmembrane region" description="Helical" evidence="1">
    <location>
        <begin position="6"/>
        <end position="25"/>
    </location>
</feature>
<dbReference type="AlphaFoldDB" id="A0A2G5UUX9"/>
<reference evidence="3" key="1">
    <citation type="submission" date="2017-10" db="EMBL/GenBank/DDBJ databases">
        <title>Rapid genome shrinkage in a self-fertile nematode reveals novel sperm competition proteins.</title>
        <authorList>
            <person name="Yin D."/>
            <person name="Schwarz E.M."/>
            <person name="Thomas C.G."/>
            <person name="Felde R.L."/>
            <person name="Korf I.F."/>
            <person name="Cutter A.D."/>
            <person name="Schartner C.M."/>
            <person name="Ralston E.J."/>
            <person name="Meyer B.J."/>
            <person name="Haag E.S."/>
        </authorList>
    </citation>
    <scope>NUCLEOTIDE SEQUENCE [LARGE SCALE GENOMIC DNA]</scope>
    <source>
        <strain evidence="3">JU1422</strain>
    </source>
</reference>
<proteinExistence type="predicted"/>
<dbReference type="EMBL" id="PDUG01000002">
    <property type="protein sequence ID" value="PIC43161.1"/>
    <property type="molecule type" value="Genomic_DNA"/>
</dbReference>
<organism evidence="2 3">
    <name type="scientific">Caenorhabditis nigoni</name>
    <dbReference type="NCBI Taxonomy" id="1611254"/>
    <lineage>
        <taxon>Eukaryota</taxon>
        <taxon>Metazoa</taxon>
        <taxon>Ecdysozoa</taxon>
        <taxon>Nematoda</taxon>
        <taxon>Chromadorea</taxon>
        <taxon>Rhabditida</taxon>
        <taxon>Rhabditina</taxon>
        <taxon>Rhabditomorpha</taxon>
        <taxon>Rhabditoidea</taxon>
        <taxon>Rhabditidae</taxon>
        <taxon>Peloderinae</taxon>
        <taxon>Caenorhabditis</taxon>
    </lineage>
</organism>
<evidence type="ECO:0000313" key="2">
    <source>
        <dbReference type="EMBL" id="PIC43161.1"/>
    </source>
</evidence>
<gene>
    <name evidence="2" type="primary">Cni-ZK1320.5</name>
    <name evidence="2" type="synonym">Cnig_chr_II.g3984</name>
    <name evidence="2" type="ORF">B9Z55_003984</name>
</gene>
<feature type="transmembrane region" description="Helical" evidence="1">
    <location>
        <begin position="120"/>
        <end position="141"/>
    </location>
</feature>
<keyword evidence="3" id="KW-1185">Reference proteome</keyword>